<evidence type="ECO:0000256" key="1">
    <source>
        <dbReference type="SAM" id="Phobius"/>
    </source>
</evidence>
<proteinExistence type="predicted"/>
<feature type="transmembrane region" description="Helical" evidence="1">
    <location>
        <begin position="44"/>
        <end position="61"/>
    </location>
</feature>
<keyword evidence="1" id="KW-0812">Transmembrane</keyword>
<keyword evidence="3" id="KW-1185">Reference proteome</keyword>
<sequence length="130" mass="14588">MISVNNGMFASVELSRCQSIGLREGSHSLHIYPACRLRLMDESLLIRVLLNFAVVMLQFFGTQRSIKLNIMGTGLGGERGISWWLVTDNIVTNATTMQSFIWCPWQHPSNSILPTVSNSRIIKPLSLHDT</sequence>
<keyword evidence="1" id="KW-0472">Membrane</keyword>
<evidence type="ECO:0000313" key="2">
    <source>
        <dbReference type="EnsemblMetazoa" id="GAUT002881-PA"/>
    </source>
</evidence>
<keyword evidence="1" id="KW-1133">Transmembrane helix</keyword>
<dbReference type="AlphaFoldDB" id="A0A1A9UF60"/>
<organism evidence="2 3">
    <name type="scientific">Glossina austeni</name>
    <name type="common">Savannah tsetse fly</name>
    <dbReference type="NCBI Taxonomy" id="7395"/>
    <lineage>
        <taxon>Eukaryota</taxon>
        <taxon>Metazoa</taxon>
        <taxon>Ecdysozoa</taxon>
        <taxon>Arthropoda</taxon>
        <taxon>Hexapoda</taxon>
        <taxon>Insecta</taxon>
        <taxon>Pterygota</taxon>
        <taxon>Neoptera</taxon>
        <taxon>Endopterygota</taxon>
        <taxon>Diptera</taxon>
        <taxon>Brachycera</taxon>
        <taxon>Muscomorpha</taxon>
        <taxon>Hippoboscoidea</taxon>
        <taxon>Glossinidae</taxon>
        <taxon>Glossina</taxon>
    </lineage>
</organism>
<dbReference type="EnsemblMetazoa" id="GAUT002881-RA">
    <property type="protein sequence ID" value="GAUT002881-PA"/>
    <property type="gene ID" value="GAUT002881"/>
</dbReference>
<dbReference type="Proteomes" id="UP000078200">
    <property type="component" value="Unassembled WGS sequence"/>
</dbReference>
<reference evidence="2" key="1">
    <citation type="submission" date="2020-05" db="UniProtKB">
        <authorList>
            <consortium name="EnsemblMetazoa"/>
        </authorList>
    </citation>
    <scope>IDENTIFICATION</scope>
    <source>
        <strain evidence="2">TTRI</strain>
    </source>
</reference>
<protein>
    <submittedName>
        <fullName evidence="2">Uncharacterized protein</fullName>
    </submittedName>
</protein>
<dbReference type="VEuPathDB" id="VectorBase:GAUT002881"/>
<evidence type="ECO:0000313" key="3">
    <source>
        <dbReference type="Proteomes" id="UP000078200"/>
    </source>
</evidence>
<accession>A0A1A9UF60</accession>
<name>A0A1A9UF60_GLOAU</name>